<dbReference type="SUPFAM" id="SSF101898">
    <property type="entry name" value="NHL repeat"/>
    <property type="match status" value="1"/>
</dbReference>
<sequence>AAKQPNESKVTLIDGSWNPGEAGPVTTQANPLNRPFGVDFDSKGRMWIVELEGGRVHRLANGVRKQVGGDGSKSYRGDGGSLGQATFNGMHNLAIAPDDSVYIADSWNHCIRRVDAKGHITTYAGRGKAGFGGDVGSAAKAQFNYIMCIALNHNGDKLYVADLKNRRIREIDLKSDKVRTIAGNGQRGVPKDGTKATQAPLVDPRAVCSDTAGNVYVLERGGHALRVVRLDGRIYTVAGNGEKGNSDGRGSAARFNGPKHICADPAGNIYVADDVNHLIRKYEPETGEVSTVLGRGKVKLSKPHGVTWDKGKLYVVDSSNHRIIRVE</sequence>
<dbReference type="InterPro" id="IPR001258">
    <property type="entry name" value="NHL_repeat"/>
</dbReference>
<dbReference type="Pfam" id="PF01436">
    <property type="entry name" value="NHL"/>
    <property type="match status" value="3"/>
</dbReference>
<feature type="region of interest" description="Disordered" evidence="2">
    <location>
        <begin position="1"/>
        <end position="29"/>
    </location>
</feature>
<dbReference type="PANTHER" id="PTHR46388:SF2">
    <property type="entry name" value="NHL REPEAT-CONTAINING PROTEIN 2"/>
    <property type="match status" value="1"/>
</dbReference>
<evidence type="ECO:0000256" key="2">
    <source>
        <dbReference type="SAM" id="MobiDB-lite"/>
    </source>
</evidence>
<keyword evidence="1" id="KW-0677">Repeat</keyword>
<evidence type="ECO:0000256" key="1">
    <source>
        <dbReference type="ARBA" id="ARBA00022737"/>
    </source>
</evidence>
<name>A0A382EYZ9_9ZZZZ</name>
<accession>A0A382EYZ9</accession>
<reference evidence="3" key="1">
    <citation type="submission" date="2018-05" db="EMBL/GenBank/DDBJ databases">
        <authorList>
            <person name="Lanie J.A."/>
            <person name="Ng W.-L."/>
            <person name="Kazmierczak K.M."/>
            <person name="Andrzejewski T.M."/>
            <person name="Davidsen T.M."/>
            <person name="Wayne K.J."/>
            <person name="Tettelin H."/>
            <person name="Glass J.I."/>
            <person name="Rusch D."/>
            <person name="Podicherti R."/>
            <person name="Tsui H.-C.T."/>
            <person name="Winkler M.E."/>
        </authorList>
    </citation>
    <scope>NUCLEOTIDE SEQUENCE</scope>
</reference>
<organism evidence="3">
    <name type="scientific">marine metagenome</name>
    <dbReference type="NCBI Taxonomy" id="408172"/>
    <lineage>
        <taxon>unclassified sequences</taxon>
        <taxon>metagenomes</taxon>
        <taxon>ecological metagenomes</taxon>
    </lineage>
</organism>
<proteinExistence type="predicted"/>
<feature type="non-terminal residue" evidence="3">
    <location>
        <position position="1"/>
    </location>
</feature>
<dbReference type="EMBL" id="UINC01046732">
    <property type="protein sequence ID" value="SVB55121.1"/>
    <property type="molecule type" value="Genomic_DNA"/>
</dbReference>
<gene>
    <name evidence="3" type="ORF">METZ01_LOCUS207975</name>
</gene>
<dbReference type="AlphaFoldDB" id="A0A382EYZ9"/>
<evidence type="ECO:0000313" key="3">
    <source>
        <dbReference type="EMBL" id="SVB55121.1"/>
    </source>
</evidence>
<dbReference type="Gene3D" id="2.120.10.30">
    <property type="entry name" value="TolB, C-terminal domain"/>
    <property type="match status" value="3"/>
</dbReference>
<dbReference type="PROSITE" id="PS51125">
    <property type="entry name" value="NHL"/>
    <property type="match status" value="1"/>
</dbReference>
<protein>
    <recommendedName>
        <fullName evidence="4">SMP-30/Gluconolactonase/LRE-like region domain-containing protein</fullName>
    </recommendedName>
</protein>
<dbReference type="PANTHER" id="PTHR46388">
    <property type="entry name" value="NHL REPEAT-CONTAINING PROTEIN 2"/>
    <property type="match status" value="1"/>
</dbReference>
<evidence type="ECO:0008006" key="4">
    <source>
        <dbReference type="Google" id="ProtNLM"/>
    </source>
</evidence>
<dbReference type="InterPro" id="IPR011042">
    <property type="entry name" value="6-blade_b-propeller_TolB-like"/>
</dbReference>